<accession>A0A1U9XPF0</accession>
<evidence type="ECO:0000256" key="1">
    <source>
        <dbReference type="SAM" id="Phobius"/>
    </source>
</evidence>
<dbReference type="RefSeq" id="YP_009353838.1">
    <property type="nucleotide sequence ID" value="NC_034301.1"/>
</dbReference>
<dbReference type="EMBL" id="KX815958">
    <property type="protein sequence ID" value="AQZ26130.1"/>
    <property type="molecule type" value="Genomic_DNA"/>
</dbReference>
<geneLocation type="mitochondrion" evidence="2"/>
<reference evidence="2" key="1">
    <citation type="journal article" date="2017" name="Mol. Phylogenet. Evol.">
        <title>Curious bivalves: Systematic utility and unusual properties of anomalodesmatan mitochondrial genomes.</title>
        <authorList>
            <person name="Williams S.T."/>
            <person name="Foster P.G."/>
            <person name="Hughes C."/>
            <person name="Harper E.M."/>
            <person name="Taylor J.D."/>
            <person name="Littlewood D.T."/>
            <person name="Dyal P."/>
            <person name="Hopkins K.P."/>
            <person name="Briscoe A.G."/>
        </authorList>
    </citation>
    <scope>NUCLEOTIDE SEQUENCE</scope>
</reference>
<name>A0A1U9XPF0_9BIVA</name>
<gene>
    <name evidence="2" type="primary">ATP8</name>
</gene>
<keyword evidence="1" id="KW-0472">Membrane</keyword>
<dbReference type="CTD" id="4509"/>
<organism evidence="2">
    <name type="scientific">Euciroa cf. queenslandica STW-2017</name>
    <dbReference type="NCBI Taxonomy" id="1969321"/>
    <lineage>
        <taxon>Eukaryota</taxon>
        <taxon>Metazoa</taxon>
        <taxon>Spiralia</taxon>
        <taxon>Lophotrochozoa</taxon>
        <taxon>Mollusca</taxon>
        <taxon>Bivalvia</taxon>
        <taxon>Autobranchia</taxon>
        <taxon>Heteroconchia</taxon>
        <taxon>Euheterodonta</taxon>
        <taxon>Anomalodesmata</taxon>
        <taxon>Verticordioidea</taxon>
        <taxon>Euciroidae</taxon>
        <taxon>Euciroa</taxon>
    </lineage>
</organism>
<feature type="transmembrane region" description="Helical" evidence="1">
    <location>
        <begin position="6"/>
        <end position="30"/>
    </location>
</feature>
<sequence>MPQLSDMNWILIFITVSTTLVLTMVMLYWFDRRIVMRKICRPTVPSINKFLK</sequence>
<proteinExistence type="predicted"/>
<dbReference type="AlphaFoldDB" id="A0A1U9XPF0"/>
<keyword evidence="1" id="KW-0812">Transmembrane</keyword>
<evidence type="ECO:0000313" key="2">
    <source>
        <dbReference type="EMBL" id="AQZ26130.1"/>
    </source>
</evidence>
<keyword evidence="2" id="KW-0496">Mitochondrion</keyword>
<dbReference type="GeneID" id="32229687"/>
<protein>
    <submittedName>
        <fullName evidence="2">ATP synthase subunit 8</fullName>
    </submittedName>
</protein>
<keyword evidence="1" id="KW-1133">Transmembrane helix</keyword>